<feature type="transmembrane region" description="Helical" evidence="1">
    <location>
        <begin position="55"/>
        <end position="76"/>
    </location>
</feature>
<evidence type="ECO:0000256" key="1">
    <source>
        <dbReference type="SAM" id="Phobius"/>
    </source>
</evidence>
<feature type="transmembrane region" description="Helical" evidence="1">
    <location>
        <begin position="108"/>
        <end position="128"/>
    </location>
</feature>
<dbReference type="PANTHER" id="PTHR40761:SF1">
    <property type="entry name" value="CONSERVED INTEGRAL MEMBRANE ALANINE VALINE AND LEUCINE RICH PROTEIN-RELATED"/>
    <property type="match status" value="1"/>
</dbReference>
<feature type="transmembrane region" description="Helical" evidence="1">
    <location>
        <begin position="261"/>
        <end position="283"/>
    </location>
</feature>
<keyword evidence="1" id="KW-0472">Membrane</keyword>
<reference evidence="3" key="1">
    <citation type="journal article" date="2019" name="Int. J. Syst. Evol. Microbiol.">
        <title>The Global Catalogue of Microorganisms (GCM) 10K type strain sequencing project: providing services to taxonomists for standard genome sequencing and annotation.</title>
        <authorList>
            <consortium name="The Broad Institute Genomics Platform"/>
            <consortium name="The Broad Institute Genome Sequencing Center for Infectious Disease"/>
            <person name="Wu L."/>
            <person name="Ma J."/>
        </authorList>
    </citation>
    <scope>NUCLEOTIDE SEQUENCE [LARGE SCALE GENOMIC DNA]</scope>
    <source>
        <strain evidence="3">CCUG 56401</strain>
    </source>
</reference>
<dbReference type="Proteomes" id="UP001597018">
    <property type="component" value="Unassembled WGS sequence"/>
</dbReference>
<evidence type="ECO:0000313" key="3">
    <source>
        <dbReference type="Proteomes" id="UP001597018"/>
    </source>
</evidence>
<keyword evidence="1" id="KW-0812">Transmembrane</keyword>
<feature type="transmembrane region" description="Helical" evidence="1">
    <location>
        <begin position="82"/>
        <end position="101"/>
    </location>
</feature>
<feature type="transmembrane region" description="Helical" evidence="1">
    <location>
        <begin position="6"/>
        <end position="28"/>
    </location>
</feature>
<gene>
    <name evidence="2" type="ORF">ACFQ16_11675</name>
</gene>
<proteinExistence type="predicted"/>
<feature type="transmembrane region" description="Helical" evidence="1">
    <location>
        <begin position="202"/>
        <end position="221"/>
    </location>
</feature>
<feature type="transmembrane region" description="Helical" evidence="1">
    <location>
        <begin position="166"/>
        <end position="190"/>
    </location>
</feature>
<comment type="caution">
    <text evidence="2">The sequence shown here is derived from an EMBL/GenBank/DDBJ whole genome shotgun (WGS) entry which is preliminary data.</text>
</comment>
<feature type="transmembrane region" description="Helical" evidence="1">
    <location>
        <begin position="233"/>
        <end position="255"/>
    </location>
</feature>
<dbReference type="RefSeq" id="WP_345600750.1">
    <property type="nucleotide sequence ID" value="NZ_BAABLT010000017.1"/>
</dbReference>
<organism evidence="2 3">
    <name type="scientific">Saccharopolyspora rosea</name>
    <dbReference type="NCBI Taxonomy" id="524884"/>
    <lineage>
        <taxon>Bacteria</taxon>
        <taxon>Bacillati</taxon>
        <taxon>Actinomycetota</taxon>
        <taxon>Actinomycetes</taxon>
        <taxon>Pseudonocardiales</taxon>
        <taxon>Pseudonocardiaceae</taxon>
        <taxon>Saccharopolyspora</taxon>
    </lineage>
</organism>
<keyword evidence="1" id="KW-1133">Transmembrane helix</keyword>
<dbReference type="NCBIfam" id="NF038012">
    <property type="entry name" value="DMT_1"/>
    <property type="match status" value="1"/>
</dbReference>
<name>A0ABW3FPI1_9PSEU</name>
<protein>
    <submittedName>
        <fullName evidence="2">DMT family transporter</fullName>
    </submittedName>
</protein>
<evidence type="ECO:0000313" key="2">
    <source>
        <dbReference type="EMBL" id="MFD0920401.1"/>
    </source>
</evidence>
<keyword evidence="3" id="KW-1185">Reference proteome</keyword>
<accession>A0ABW3FPI1</accession>
<dbReference type="EMBL" id="JBHTIW010000006">
    <property type="protein sequence ID" value="MFD0920401.1"/>
    <property type="molecule type" value="Genomic_DNA"/>
</dbReference>
<sequence>MNPHGTVLVVAVPAATLGAASFGLASAVQHRVTKEVPPVRTLNPRMLWELVRKPMWVLSILAVLVGLSLQVVALAFGPLVLVQPLLVASVLFGATFAALLAHRRVDVVLLLGGLACVGGLSAFLVLARPTGQSNEFSGRSIIPLALVLGLVVIAALLAARWIPGELGVVGLAVATGVFYGVTAGLMKVVAGQFRSGGVPEPFQHWSLYAVCVIGPMGFLLSQQTFQRGRLMSPALAVITTVDPLVAAAIGVNWLGEQIDSSPGIVTGEVISAVVIVGGIAVLAQRGEQLRRAAERRSGWSAESTWG</sequence>
<dbReference type="PANTHER" id="PTHR40761">
    <property type="entry name" value="CONSERVED INTEGRAL MEMBRANE ALANINE VALINE AND LEUCINE RICH PROTEIN-RELATED"/>
    <property type="match status" value="1"/>
</dbReference>
<feature type="transmembrane region" description="Helical" evidence="1">
    <location>
        <begin position="140"/>
        <end position="159"/>
    </location>
</feature>